<dbReference type="HOGENOM" id="CLU_2815808_0_0_1"/>
<evidence type="ECO:0000313" key="2">
    <source>
        <dbReference type="Proteomes" id="UP000017836"/>
    </source>
</evidence>
<reference evidence="2" key="1">
    <citation type="journal article" date="2013" name="Science">
        <title>The Amborella genome and the evolution of flowering plants.</title>
        <authorList>
            <consortium name="Amborella Genome Project"/>
        </authorList>
    </citation>
    <scope>NUCLEOTIDE SEQUENCE [LARGE SCALE GENOMIC DNA]</scope>
</reference>
<gene>
    <name evidence="1" type="ORF">AMTR_s00045p00162090</name>
</gene>
<sequence>MKDHQNHGHIHGLHLLKLKPAGKAKAICSLFSQEILKNVASSTSKLKMAAKAKQFAHVWSEYPQNVG</sequence>
<dbReference type="Proteomes" id="UP000017836">
    <property type="component" value="Unassembled WGS sequence"/>
</dbReference>
<protein>
    <submittedName>
        <fullName evidence="1">Uncharacterized protein</fullName>
    </submittedName>
</protein>
<keyword evidence="2" id="KW-1185">Reference proteome</keyword>
<organism evidence="1 2">
    <name type="scientific">Amborella trichopoda</name>
    <dbReference type="NCBI Taxonomy" id="13333"/>
    <lineage>
        <taxon>Eukaryota</taxon>
        <taxon>Viridiplantae</taxon>
        <taxon>Streptophyta</taxon>
        <taxon>Embryophyta</taxon>
        <taxon>Tracheophyta</taxon>
        <taxon>Spermatophyta</taxon>
        <taxon>Magnoliopsida</taxon>
        <taxon>Amborellales</taxon>
        <taxon>Amborellaceae</taxon>
        <taxon>Amborella</taxon>
    </lineage>
</organism>
<evidence type="ECO:0000313" key="1">
    <source>
        <dbReference type="EMBL" id="ERN02106.1"/>
    </source>
</evidence>
<dbReference type="EMBL" id="KI394661">
    <property type="protein sequence ID" value="ERN02106.1"/>
    <property type="molecule type" value="Genomic_DNA"/>
</dbReference>
<proteinExistence type="predicted"/>
<accession>W1P3E8</accession>
<name>W1P3E8_AMBTC</name>
<dbReference type="AlphaFoldDB" id="W1P3E8"/>
<dbReference type="Gramene" id="ERN02106">
    <property type="protein sequence ID" value="ERN02106"/>
    <property type="gene ID" value="AMTR_s00045p00162090"/>
</dbReference>